<organism evidence="1 2">
    <name type="scientific">Pyrodictium delaneyi</name>
    <dbReference type="NCBI Taxonomy" id="1273541"/>
    <lineage>
        <taxon>Archaea</taxon>
        <taxon>Thermoproteota</taxon>
        <taxon>Thermoprotei</taxon>
        <taxon>Desulfurococcales</taxon>
        <taxon>Pyrodictiaceae</taxon>
        <taxon>Pyrodictium</taxon>
    </lineage>
</organism>
<dbReference type="Proteomes" id="UP000600071">
    <property type="component" value="Unassembled WGS sequence"/>
</dbReference>
<name>A0A833E8N3_9CREN</name>
<sequence>MPRGKKDPYVCPRCGTRTEPAKTWQLVSPFPDAKGRITITVMGSFVCPECGHRWRGVISKIKVGGSEVEVESGKGAKAAIKNGKEKEERRGEIIEIDIDDIDEE</sequence>
<dbReference type="AlphaFoldDB" id="A0A833E8N3"/>
<comment type="caution">
    <text evidence="1">The sequence shown here is derived from an EMBL/GenBank/DDBJ whole genome shotgun (WGS) entry which is preliminary data.</text>
</comment>
<protein>
    <submittedName>
        <fullName evidence="1">Chromatin protein Cren7</fullName>
    </submittedName>
</protein>
<evidence type="ECO:0000313" key="1">
    <source>
        <dbReference type="EMBL" id="HIQ23940.1"/>
    </source>
</evidence>
<evidence type="ECO:0000313" key="2">
    <source>
        <dbReference type="Proteomes" id="UP000600071"/>
    </source>
</evidence>
<reference evidence="1" key="1">
    <citation type="journal article" date="2020" name="ISME J.">
        <title>Gammaproteobacteria mediating utilization of methyl-, sulfur- and petroleum organic compounds in deep ocean hydrothermal plumes.</title>
        <authorList>
            <person name="Zhou Z."/>
            <person name="Liu Y."/>
            <person name="Pan J."/>
            <person name="Cron B.R."/>
            <person name="Toner B.M."/>
            <person name="Anantharaman K."/>
            <person name="Breier J.A."/>
            <person name="Dick G.J."/>
            <person name="Li M."/>
        </authorList>
    </citation>
    <scope>NUCLEOTIDE SEQUENCE</scope>
    <source>
        <strain evidence="1">SZUA-1523</strain>
    </source>
</reference>
<accession>A0A833E8N3</accession>
<proteinExistence type="predicted"/>
<dbReference type="EMBL" id="DQVR01000060">
    <property type="protein sequence ID" value="HIQ23940.1"/>
    <property type="molecule type" value="Genomic_DNA"/>
</dbReference>
<gene>
    <name evidence="1" type="ORF">EYH50_02710</name>
</gene>